<feature type="region of interest" description="Disordered" evidence="1">
    <location>
        <begin position="381"/>
        <end position="402"/>
    </location>
</feature>
<dbReference type="Pfam" id="PF06701">
    <property type="entry name" value="MIB_HERC2"/>
    <property type="match status" value="1"/>
</dbReference>
<dbReference type="Gene3D" id="3.40.50.410">
    <property type="entry name" value="von Willebrand factor, type A domain"/>
    <property type="match status" value="1"/>
</dbReference>
<dbReference type="SUPFAM" id="SSF53300">
    <property type="entry name" value="vWA-like"/>
    <property type="match status" value="1"/>
</dbReference>
<evidence type="ECO:0000313" key="4">
    <source>
        <dbReference type="EMBL" id="KAL3866313.1"/>
    </source>
</evidence>
<evidence type="ECO:0008006" key="6">
    <source>
        <dbReference type="Google" id="ProtNLM"/>
    </source>
</evidence>
<proteinExistence type="predicted"/>
<feature type="compositionally biased region" description="Basic residues" evidence="1">
    <location>
        <begin position="671"/>
        <end position="687"/>
    </location>
</feature>
<dbReference type="InterPro" id="IPR002035">
    <property type="entry name" value="VWF_A"/>
</dbReference>
<feature type="compositionally biased region" description="Basic and acidic residues" evidence="1">
    <location>
        <begin position="460"/>
        <end position="469"/>
    </location>
</feature>
<feature type="compositionally biased region" description="Polar residues" evidence="1">
    <location>
        <begin position="1240"/>
        <end position="1263"/>
    </location>
</feature>
<dbReference type="SUPFAM" id="SSF159034">
    <property type="entry name" value="Mib/herc2 domain-like"/>
    <property type="match status" value="2"/>
</dbReference>
<keyword evidence="5" id="KW-1185">Reference proteome</keyword>
<feature type="domain" description="MIB/HERC2" evidence="3">
    <location>
        <begin position="1144"/>
        <end position="1217"/>
    </location>
</feature>
<evidence type="ECO:0000259" key="3">
    <source>
        <dbReference type="PROSITE" id="PS51416"/>
    </source>
</evidence>
<dbReference type="SMART" id="SM00327">
    <property type="entry name" value="VWA"/>
    <property type="match status" value="1"/>
</dbReference>
<gene>
    <name evidence="4" type="ORF">ACJMK2_043620</name>
</gene>
<dbReference type="Proteomes" id="UP001634394">
    <property type="component" value="Unassembled WGS sequence"/>
</dbReference>
<feature type="compositionally biased region" description="Polar residues" evidence="1">
    <location>
        <begin position="446"/>
        <end position="459"/>
    </location>
</feature>
<dbReference type="PROSITE" id="PS50234">
    <property type="entry name" value="VWFA"/>
    <property type="match status" value="1"/>
</dbReference>
<feature type="region of interest" description="Disordered" evidence="1">
    <location>
        <begin position="669"/>
        <end position="688"/>
    </location>
</feature>
<evidence type="ECO:0000313" key="5">
    <source>
        <dbReference type="Proteomes" id="UP001634394"/>
    </source>
</evidence>
<dbReference type="AlphaFoldDB" id="A0ABD3VZ88"/>
<feature type="region of interest" description="Disordered" evidence="1">
    <location>
        <begin position="570"/>
        <end position="598"/>
    </location>
</feature>
<comment type="caution">
    <text evidence="4">The sequence shown here is derived from an EMBL/GenBank/DDBJ whole genome shotgun (WGS) entry which is preliminary data.</text>
</comment>
<feature type="region of interest" description="Disordered" evidence="1">
    <location>
        <begin position="1233"/>
        <end position="1272"/>
    </location>
</feature>
<dbReference type="InterPro" id="IPR036465">
    <property type="entry name" value="vWFA_dom_sf"/>
</dbReference>
<organism evidence="4 5">
    <name type="scientific">Sinanodonta woodiana</name>
    <name type="common">Chinese pond mussel</name>
    <name type="synonym">Anodonta woodiana</name>
    <dbReference type="NCBI Taxonomy" id="1069815"/>
    <lineage>
        <taxon>Eukaryota</taxon>
        <taxon>Metazoa</taxon>
        <taxon>Spiralia</taxon>
        <taxon>Lophotrochozoa</taxon>
        <taxon>Mollusca</taxon>
        <taxon>Bivalvia</taxon>
        <taxon>Autobranchia</taxon>
        <taxon>Heteroconchia</taxon>
        <taxon>Palaeoheterodonta</taxon>
        <taxon>Unionida</taxon>
        <taxon>Unionoidea</taxon>
        <taxon>Unionidae</taxon>
        <taxon>Unioninae</taxon>
        <taxon>Sinanodonta</taxon>
    </lineage>
</organism>
<dbReference type="PROSITE" id="PS51416">
    <property type="entry name" value="MIB_HERC2"/>
    <property type="match status" value="1"/>
</dbReference>
<sequence>MATLPKSELPNQDLIRKPNKNCKICKADGAKTKTGTPVIQEQQLADDSVSLDLQRNLISQISETFTYVEKINEGNRQIMNKLDHFQNNAFSEHDLPKQSEEITDCKLQEKDEVQYPMKTHKHSECTRAIETADKLSRTLDAFCKCFEEQICLERRPTSASQSDSVKWYPMSVVFRSGLRRKHICGKDDNSVALFLSGGINQDRKSPCVVQAPNFSNIIRISRSKSLKADKLQHYPGCSTPTTTTILTSATTNETHSANTSTIQMTATSLTTNATTAEITRTITITGNPEGATSQPCPSAGNITGRLRRNQTNIKDDNRLVSYEAQIERRTYKPLVKSTNDGELHVGGRQNSLNGLNEIKGTGHQFVQGKERAVMREHMIPEENRDSDQGPPNPSSNSLGSDQIRVSIEQIETRDVNICKNTNARESVSVEDVGEGQKYSKRHESVTKQSTSQMDTQGRVRSSEIPKEHEGMEDKISNLGMKQTNTNSTESALARTRRYNSQEGDNMKMDNEDSMAASELSSAQGKFRDTLYTIEPSINNNGDKSVSHSAELLKTESVATGTLLALKPPIKQRITRNKNSTSGVPKKHNDDTTSKSTSKLLTKHVDSKGMVPTSCLSGNIPHDEDTTVAMELSKTHVATGDGVPSSQRLKENQAGTIKSNSLIKPTKGILKNSKHRKSAKEPRRRHQVTVKNPTEIALQDKEETTQGLDLMPFVQQVWQMVSGDSNIGVQLDTTGMKMELLNPGNNDPNQSLVFKYKLEEFGIDQTVELNMNELLSMQAQAGLDGSQPFQLPKLVDLNYWPKFCNEEVQKGRRYRIDDDSIDTVLCIDISSSMKGEAWGQAMDFARNFVRGIKANPPINVSVQEKIALVTFGHMTQIHKHLTTDYDGILRLIDHLYPDGPSPMEPGLLLCMAAIEACGKTLQMQSLTVFPRIIMITDGIPTASIMLKGPDINFVERMDQTSIELVISAWKVDLDFQLFCVPVGDSRTEFLKKISKCTGGKVIKAGDWKKLVRWSRNLSVASRYIDRFQESEGTLTLDQLQKENNHLSSRELREIWKLLEENEKLSTAADSNQGQVDIPVGTRVRRGPDWNKGDEDGCGPGTVVEKCSAGNGQLKVVWDESKSGRNVHIYRFSQDIMEIIPVNEPRILSPGENIAVGCCVERGRDWQHENQDGGPGNIGVVTYFDTQAEIVHVTWPNGGSFTYRFGDNGISEIRVRAQPRNIYEIPANAAERISGSDEQLVDQRNQQNKSAETLMSDRTSKQSHTQTKRRNKNQ</sequence>
<evidence type="ECO:0000259" key="2">
    <source>
        <dbReference type="PROSITE" id="PS50234"/>
    </source>
</evidence>
<dbReference type="EMBL" id="JBJQND010000009">
    <property type="protein sequence ID" value="KAL3866313.1"/>
    <property type="molecule type" value="Genomic_DNA"/>
</dbReference>
<feature type="domain" description="VWFA" evidence="2">
    <location>
        <begin position="821"/>
        <end position="1016"/>
    </location>
</feature>
<protein>
    <recommendedName>
        <fullName evidence="6">MIB/HERC2 domain-containing protein</fullName>
    </recommendedName>
</protein>
<reference evidence="4 5" key="1">
    <citation type="submission" date="2024-11" db="EMBL/GenBank/DDBJ databases">
        <title>Chromosome-level genome assembly of the freshwater bivalve Anodonta woodiana.</title>
        <authorList>
            <person name="Chen X."/>
        </authorList>
    </citation>
    <scope>NUCLEOTIDE SEQUENCE [LARGE SCALE GENOMIC DNA]</scope>
    <source>
        <strain evidence="4">MN2024</strain>
        <tissue evidence="4">Gills</tissue>
    </source>
</reference>
<dbReference type="CDD" id="cd00198">
    <property type="entry name" value="vWFA"/>
    <property type="match status" value="1"/>
</dbReference>
<feature type="compositionally biased region" description="Polar residues" evidence="1">
    <location>
        <begin position="481"/>
        <end position="490"/>
    </location>
</feature>
<name>A0ABD3VZ88_SINWO</name>
<feature type="region of interest" description="Disordered" evidence="1">
    <location>
        <begin position="481"/>
        <end position="507"/>
    </location>
</feature>
<dbReference type="Pfam" id="PF13519">
    <property type="entry name" value="VWA_2"/>
    <property type="match status" value="1"/>
</dbReference>
<dbReference type="Gene3D" id="2.30.30.40">
    <property type="entry name" value="SH3 Domains"/>
    <property type="match status" value="2"/>
</dbReference>
<feature type="region of interest" description="Disordered" evidence="1">
    <location>
        <begin position="426"/>
        <end position="469"/>
    </location>
</feature>
<dbReference type="InterPro" id="IPR037252">
    <property type="entry name" value="Mib_Herc2_sf"/>
</dbReference>
<accession>A0ABD3VZ88</accession>
<dbReference type="InterPro" id="IPR010606">
    <property type="entry name" value="Mib_Herc2"/>
</dbReference>
<evidence type="ECO:0000256" key="1">
    <source>
        <dbReference type="SAM" id="MobiDB-lite"/>
    </source>
</evidence>